<name>A0ABP7ZCZ1_9MICO</name>
<sequence length="315" mass="33901">MCRARHSGGRRCPSCLLRAVRDRARAAVKRVSAELEGAALTAAVTAQVKKILAGQSPATAESAAPAAEGESPIVGTIDDIQKTIGRGPGARLKLLRVENPGVEDGKLVERVGVGHVIVEQLTDGEGGLVAVILDDGTRIGLDKPSFRQGLLVLPVDGDPETRAVYKLLPPEEKLAVVDRSGLDPKTAARLDDHRELVASVSRLAVDETSRTAGSPDELRELVERQLSAVHHELALYRGAAAEAHGGTAPKDAVIDELAKRAHDAWREKVQKMRWKMSERQAEFVKKSGAENPKLATWLGELQSIQDSIEKQTMLI</sequence>
<accession>A0ABP7ZCZ1</accession>
<evidence type="ECO:0000313" key="1">
    <source>
        <dbReference type="EMBL" id="GAA4153810.1"/>
    </source>
</evidence>
<comment type="caution">
    <text evidence="1">The sequence shown here is derived from an EMBL/GenBank/DDBJ whole genome shotgun (WGS) entry which is preliminary data.</text>
</comment>
<proteinExistence type="predicted"/>
<dbReference type="Proteomes" id="UP001415169">
    <property type="component" value="Unassembled WGS sequence"/>
</dbReference>
<reference evidence="1" key="2">
    <citation type="submission" date="2023-12" db="EMBL/GenBank/DDBJ databases">
        <authorList>
            <person name="Sun Q."/>
            <person name="Inoue M."/>
        </authorList>
    </citation>
    <scope>NUCLEOTIDE SEQUENCE</scope>
    <source>
        <strain evidence="1">JCM 17590</strain>
    </source>
</reference>
<evidence type="ECO:0000313" key="2">
    <source>
        <dbReference type="Proteomes" id="UP001415169"/>
    </source>
</evidence>
<reference evidence="1" key="1">
    <citation type="journal article" date="2014" name="Int. J. Syst. Evol. Microbiol.">
        <title>Complete genome of a new Firmicutes species belonging to the dominant human colonic microbiota ('Ruminococcus bicirculans') reveals two chromosomes and a selective capacity to utilize plant glucans.</title>
        <authorList>
            <consortium name="NISC Comparative Sequencing Program"/>
            <person name="Wegmann U."/>
            <person name="Louis P."/>
            <person name="Goesmann A."/>
            <person name="Henrissat B."/>
            <person name="Duncan S.H."/>
            <person name="Flint H.J."/>
        </authorList>
    </citation>
    <scope>NUCLEOTIDE SEQUENCE</scope>
    <source>
        <strain evidence="1">JCM 17590</strain>
    </source>
</reference>
<dbReference type="EMBL" id="BAABBV010000001">
    <property type="protein sequence ID" value="GAA4153810.1"/>
    <property type="molecule type" value="Genomic_DNA"/>
</dbReference>
<organism evidence="1 2">
    <name type="scientific">Gryllotalpicola daejeonensis</name>
    <dbReference type="NCBI Taxonomy" id="993087"/>
    <lineage>
        <taxon>Bacteria</taxon>
        <taxon>Bacillati</taxon>
        <taxon>Actinomycetota</taxon>
        <taxon>Actinomycetes</taxon>
        <taxon>Micrococcales</taxon>
        <taxon>Microbacteriaceae</taxon>
        <taxon>Gryllotalpicola</taxon>
    </lineage>
</organism>
<gene>
    <name evidence="1" type="ORF">GCM10022286_00660</name>
</gene>
<keyword evidence="2" id="KW-1185">Reference proteome</keyword>
<protein>
    <submittedName>
        <fullName evidence="1">Uncharacterized protein</fullName>
    </submittedName>
</protein>